<evidence type="ECO:0000259" key="1">
    <source>
        <dbReference type="PROSITE" id="PS51186"/>
    </source>
</evidence>
<name>A0ABP7QSX5_9SPHI</name>
<sequence>MYISKYQPLAEALNSALENDPFYITLLSWIPGEAEKRNALIKYMDYSMTEAEQYGLLYLPAEHNYGASIWSKPLDASTELLKLQQKKAFLKDELGEGALAIYLEIVDFMASKADELIAPDAWYLSIVGLKPEFQGKGLGGGLIKPILDKTDQQNLTTYLETFTPANISFYKRIGYETVASFIEPVTNAKYWIMSRKPLV</sequence>
<dbReference type="PANTHER" id="PTHR42791">
    <property type="entry name" value="GNAT FAMILY ACETYLTRANSFERASE"/>
    <property type="match status" value="1"/>
</dbReference>
<proteinExistence type="predicted"/>
<dbReference type="PROSITE" id="PS51186">
    <property type="entry name" value="GNAT"/>
    <property type="match status" value="1"/>
</dbReference>
<dbReference type="EMBL" id="BAAAZC010000029">
    <property type="protein sequence ID" value="GAA3987495.1"/>
    <property type="molecule type" value="Genomic_DNA"/>
</dbReference>
<evidence type="ECO:0000313" key="3">
    <source>
        <dbReference type="Proteomes" id="UP001500742"/>
    </source>
</evidence>
<dbReference type="InterPro" id="IPR052523">
    <property type="entry name" value="Trichothecene_AcTrans"/>
</dbReference>
<keyword evidence="3" id="KW-1185">Reference proteome</keyword>
<dbReference type="InterPro" id="IPR000182">
    <property type="entry name" value="GNAT_dom"/>
</dbReference>
<comment type="caution">
    <text evidence="2">The sequence shown here is derived from an EMBL/GenBank/DDBJ whole genome shotgun (WGS) entry which is preliminary data.</text>
</comment>
<feature type="domain" description="N-acetyltransferase" evidence="1">
    <location>
        <begin position="41"/>
        <end position="196"/>
    </location>
</feature>
<protein>
    <recommendedName>
        <fullName evidence="1">N-acetyltransferase domain-containing protein</fullName>
    </recommendedName>
</protein>
<reference evidence="3" key="1">
    <citation type="journal article" date="2019" name="Int. J. Syst. Evol. Microbiol.">
        <title>The Global Catalogue of Microorganisms (GCM) 10K type strain sequencing project: providing services to taxonomists for standard genome sequencing and annotation.</title>
        <authorList>
            <consortium name="The Broad Institute Genomics Platform"/>
            <consortium name="The Broad Institute Genome Sequencing Center for Infectious Disease"/>
            <person name="Wu L."/>
            <person name="Ma J."/>
        </authorList>
    </citation>
    <scope>NUCLEOTIDE SEQUENCE [LARGE SCALE GENOMIC DNA]</scope>
    <source>
        <strain evidence="3">JCM 16601</strain>
    </source>
</reference>
<dbReference type="Gene3D" id="3.40.630.30">
    <property type="match status" value="1"/>
</dbReference>
<gene>
    <name evidence="2" type="ORF">GCM10022210_45140</name>
</gene>
<dbReference type="PANTHER" id="PTHR42791:SF1">
    <property type="entry name" value="N-ACETYLTRANSFERASE DOMAIN-CONTAINING PROTEIN"/>
    <property type="match status" value="1"/>
</dbReference>
<evidence type="ECO:0000313" key="2">
    <source>
        <dbReference type="EMBL" id="GAA3987495.1"/>
    </source>
</evidence>
<organism evidence="2 3">
    <name type="scientific">Mucilaginibacter dorajii</name>
    <dbReference type="NCBI Taxonomy" id="692994"/>
    <lineage>
        <taxon>Bacteria</taxon>
        <taxon>Pseudomonadati</taxon>
        <taxon>Bacteroidota</taxon>
        <taxon>Sphingobacteriia</taxon>
        <taxon>Sphingobacteriales</taxon>
        <taxon>Sphingobacteriaceae</taxon>
        <taxon>Mucilaginibacter</taxon>
    </lineage>
</organism>
<dbReference type="Proteomes" id="UP001500742">
    <property type="component" value="Unassembled WGS sequence"/>
</dbReference>
<dbReference type="SUPFAM" id="SSF55729">
    <property type="entry name" value="Acyl-CoA N-acyltransferases (Nat)"/>
    <property type="match status" value="1"/>
</dbReference>
<dbReference type="Pfam" id="PF00583">
    <property type="entry name" value="Acetyltransf_1"/>
    <property type="match status" value="1"/>
</dbReference>
<dbReference type="InterPro" id="IPR016181">
    <property type="entry name" value="Acyl_CoA_acyltransferase"/>
</dbReference>
<accession>A0ABP7QSX5</accession>